<keyword evidence="2" id="KW-1185">Reference proteome</keyword>
<proteinExistence type="predicted"/>
<name>A0ACC0ZMI7_9ROSI</name>
<organism evidence="1 2">
    <name type="scientific">Pistacia integerrima</name>
    <dbReference type="NCBI Taxonomy" id="434235"/>
    <lineage>
        <taxon>Eukaryota</taxon>
        <taxon>Viridiplantae</taxon>
        <taxon>Streptophyta</taxon>
        <taxon>Embryophyta</taxon>
        <taxon>Tracheophyta</taxon>
        <taxon>Spermatophyta</taxon>
        <taxon>Magnoliopsida</taxon>
        <taxon>eudicotyledons</taxon>
        <taxon>Gunneridae</taxon>
        <taxon>Pentapetalae</taxon>
        <taxon>rosids</taxon>
        <taxon>malvids</taxon>
        <taxon>Sapindales</taxon>
        <taxon>Anacardiaceae</taxon>
        <taxon>Pistacia</taxon>
    </lineage>
</organism>
<comment type="caution">
    <text evidence="1">The sequence shown here is derived from an EMBL/GenBank/DDBJ whole genome shotgun (WGS) entry which is preliminary data.</text>
</comment>
<evidence type="ECO:0000313" key="1">
    <source>
        <dbReference type="EMBL" id="KAJ0053442.1"/>
    </source>
</evidence>
<protein>
    <submittedName>
        <fullName evidence="1">Uncharacterized protein</fullName>
    </submittedName>
</protein>
<dbReference type="Proteomes" id="UP001163603">
    <property type="component" value="Chromosome 1"/>
</dbReference>
<dbReference type="EMBL" id="CM047736">
    <property type="protein sequence ID" value="KAJ0053442.1"/>
    <property type="molecule type" value="Genomic_DNA"/>
</dbReference>
<reference evidence="2" key="1">
    <citation type="journal article" date="2023" name="G3 (Bethesda)">
        <title>Genome assembly and association tests identify interacting loci associated with vigor, precocity, and sex in interspecific pistachio rootstocks.</title>
        <authorList>
            <person name="Palmer W."/>
            <person name="Jacygrad E."/>
            <person name="Sagayaradj S."/>
            <person name="Cavanaugh K."/>
            <person name="Han R."/>
            <person name="Bertier L."/>
            <person name="Beede B."/>
            <person name="Kafkas S."/>
            <person name="Golino D."/>
            <person name="Preece J."/>
            <person name="Michelmore R."/>
        </authorList>
    </citation>
    <scope>NUCLEOTIDE SEQUENCE [LARGE SCALE GENOMIC DNA]</scope>
</reference>
<accession>A0ACC0ZMI7</accession>
<evidence type="ECO:0000313" key="2">
    <source>
        <dbReference type="Proteomes" id="UP001163603"/>
    </source>
</evidence>
<gene>
    <name evidence="1" type="ORF">Pint_01874</name>
</gene>
<sequence length="43" mass="5097">MRVLFSFSLSYSTGYLVSSSEVPIWRFLKTKRRSMSSSFSFHR</sequence>